<evidence type="ECO:0000256" key="1">
    <source>
        <dbReference type="SAM" id="MobiDB-lite"/>
    </source>
</evidence>
<proteinExistence type="predicted"/>
<feature type="region of interest" description="Disordered" evidence="1">
    <location>
        <begin position="1"/>
        <end position="23"/>
    </location>
</feature>
<dbReference type="Gene3D" id="1.10.10.660">
    <property type="entry name" value="conserved protein of unknown function from Enterococcus faecalis V583"/>
    <property type="match status" value="1"/>
</dbReference>
<dbReference type="Gene3D" id="3.90.1700.10">
    <property type="entry name" value="v583 domain like"/>
    <property type="match status" value="1"/>
</dbReference>
<keyword evidence="3" id="KW-1185">Reference proteome</keyword>
<feature type="compositionally biased region" description="Low complexity" evidence="1">
    <location>
        <begin position="1"/>
        <end position="16"/>
    </location>
</feature>
<sequence>MTAINNEAPRNPNANADTDTRVNSPALATQQALARLYAVRPHWRAVACARDAVGLPDFTLLHAGPPYTDPCNPAPPVLSSAVLCCLYEKWATTEAQAEQLIATGQVKLLSAQSFGVVTPLAAVVSPSSTLVEVVDANASPTARRAWSLTGSGAGPQIRFGSRNPQVLARLAWRDTVLASELAAALERAGPIDLFPLAAAGLAAGDDLHARTTSATAALRAQLSPFIDEPSVAAMLADTPLFFLTLWMAACHLMMSAAAHGDNESADTDAASTLVIALAGNGREVGVRLAGQPDVWTTCPAAAPAGPRLDTVAAHIAAAPLTGDSGVIDAAGFGAHAFVLAPEPATAFAAWLPAGWRDSQPTVLTGQHPAFDARLHGVLDAAAVVRRSVEPLAAIAMIGADGRTGLIGRGVYAAPVALFKAALQAR</sequence>
<dbReference type="EMBL" id="CP080096">
    <property type="protein sequence ID" value="QYD71151.1"/>
    <property type="molecule type" value="Genomic_DNA"/>
</dbReference>
<name>A0ABX8UQ74_9BURK</name>
<evidence type="ECO:0000313" key="2">
    <source>
        <dbReference type="EMBL" id="QYD71151.1"/>
    </source>
</evidence>
<protein>
    <submittedName>
        <fullName evidence="2">DUF1116 domain-containing protein</fullName>
    </submittedName>
</protein>
<accession>A0ABX8UQ74</accession>
<dbReference type="InterPro" id="IPR024033">
    <property type="entry name" value="OXTCase_su_AllG_h-dom"/>
</dbReference>
<reference evidence="2 3" key="1">
    <citation type="submission" date="2021-07" db="EMBL/GenBank/DDBJ databases">
        <title>Paraburkholderia edwinii protects Aspergillus sp. from phenazines by acting as a toxin sponge.</title>
        <authorList>
            <person name="Dahlstrom K.M."/>
            <person name="Newman D.K."/>
        </authorList>
    </citation>
    <scope>NUCLEOTIDE SEQUENCE [LARGE SCALE GENOMIC DNA]</scope>
    <source>
        <strain evidence="2 3">Pe01</strain>
    </source>
</reference>
<organism evidence="2 3">
    <name type="scientific">Paraburkholderia edwinii</name>
    <dbReference type="NCBI Taxonomy" id="2861782"/>
    <lineage>
        <taxon>Bacteria</taxon>
        <taxon>Pseudomonadati</taxon>
        <taxon>Pseudomonadota</taxon>
        <taxon>Betaproteobacteria</taxon>
        <taxon>Burkholderiales</taxon>
        <taxon>Burkholderiaceae</taxon>
        <taxon>Paraburkholderia</taxon>
    </lineage>
</organism>
<evidence type="ECO:0000313" key="3">
    <source>
        <dbReference type="Proteomes" id="UP000826462"/>
    </source>
</evidence>
<dbReference type="Proteomes" id="UP000826462">
    <property type="component" value="Chromosome 2"/>
</dbReference>
<dbReference type="Gene3D" id="3.90.1710.10">
    <property type="entry name" value="Enterococcus faecalis V583 domain"/>
    <property type="match status" value="1"/>
</dbReference>
<dbReference type="InterPro" id="IPR009499">
    <property type="entry name" value="AllG-like"/>
</dbReference>
<gene>
    <name evidence="2" type="ORF">KZJ38_29315</name>
</gene>
<dbReference type="Pfam" id="PF06545">
    <property type="entry name" value="AllG"/>
    <property type="match status" value="1"/>
</dbReference>